<evidence type="ECO:0000256" key="2">
    <source>
        <dbReference type="ARBA" id="ARBA00012528"/>
    </source>
</evidence>
<keyword evidence="5" id="KW-0812">Transmembrane</keyword>
<keyword evidence="7" id="KW-0418">Kinase</keyword>
<feature type="transmembrane region" description="Helical" evidence="5">
    <location>
        <begin position="88"/>
        <end position="114"/>
    </location>
</feature>
<evidence type="ECO:0000256" key="4">
    <source>
        <dbReference type="SAM" id="Coils"/>
    </source>
</evidence>
<comment type="cofactor">
    <cofactor evidence="1">
        <name>Mg(2+)</name>
        <dbReference type="ChEBI" id="CHEBI:18420"/>
    </cofactor>
</comment>
<dbReference type="InterPro" id="IPR043128">
    <property type="entry name" value="Rev_trsase/Diguanyl_cyclase"/>
</dbReference>
<dbReference type="OrthoDB" id="9808408at2"/>
<dbReference type="Pfam" id="PF25487">
    <property type="entry name" value="ETR1_N"/>
    <property type="match status" value="1"/>
</dbReference>
<name>A0A136A0C6_9ALTE</name>
<keyword evidence="7" id="KW-0808">Transferase</keyword>
<dbReference type="InterPro" id="IPR029787">
    <property type="entry name" value="Nucleotide_cyclase"/>
</dbReference>
<dbReference type="Pfam" id="PF00990">
    <property type="entry name" value="GGDEF"/>
    <property type="match status" value="1"/>
</dbReference>
<organism evidence="7 8">
    <name type="scientific">Paraglaciecola hydrolytica</name>
    <dbReference type="NCBI Taxonomy" id="1799789"/>
    <lineage>
        <taxon>Bacteria</taxon>
        <taxon>Pseudomonadati</taxon>
        <taxon>Pseudomonadota</taxon>
        <taxon>Gammaproteobacteria</taxon>
        <taxon>Alteromonadales</taxon>
        <taxon>Alteromonadaceae</taxon>
        <taxon>Paraglaciecola</taxon>
    </lineage>
</organism>
<dbReference type="EMBL" id="LSNE01000006">
    <property type="protein sequence ID" value="KXI28709.1"/>
    <property type="molecule type" value="Genomic_DNA"/>
</dbReference>
<dbReference type="PROSITE" id="PS50887">
    <property type="entry name" value="GGDEF"/>
    <property type="match status" value="1"/>
</dbReference>
<evidence type="ECO:0000256" key="5">
    <source>
        <dbReference type="SAM" id="Phobius"/>
    </source>
</evidence>
<dbReference type="PANTHER" id="PTHR45138:SF9">
    <property type="entry name" value="DIGUANYLATE CYCLASE DGCM-RELATED"/>
    <property type="match status" value="1"/>
</dbReference>
<dbReference type="GO" id="GO:1902201">
    <property type="term" value="P:negative regulation of bacterial-type flagellum-dependent cell motility"/>
    <property type="evidence" value="ECO:0007669"/>
    <property type="project" value="TreeGrafter"/>
</dbReference>
<dbReference type="GO" id="GO:0043709">
    <property type="term" value="P:cell adhesion involved in single-species biofilm formation"/>
    <property type="evidence" value="ECO:0007669"/>
    <property type="project" value="TreeGrafter"/>
</dbReference>
<feature type="transmembrane region" description="Helical" evidence="5">
    <location>
        <begin position="59"/>
        <end position="82"/>
    </location>
</feature>
<dbReference type="PANTHER" id="PTHR45138">
    <property type="entry name" value="REGULATORY COMPONENTS OF SENSORY TRANSDUCTION SYSTEM"/>
    <property type="match status" value="1"/>
</dbReference>
<feature type="domain" description="GGDEF" evidence="6">
    <location>
        <begin position="192"/>
        <end position="319"/>
    </location>
</feature>
<dbReference type="InterPro" id="IPR000160">
    <property type="entry name" value="GGDEF_dom"/>
</dbReference>
<protein>
    <recommendedName>
        <fullName evidence="2">diguanylate cyclase</fullName>
        <ecNumber evidence="2">2.7.7.65</ecNumber>
    </recommendedName>
</protein>
<dbReference type="CDD" id="cd01949">
    <property type="entry name" value="GGDEF"/>
    <property type="match status" value="1"/>
</dbReference>
<dbReference type="GO" id="GO:0052621">
    <property type="term" value="F:diguanylate cyclase activity"/>
    <property type="evidence" value="ECO:0007669"/>
    <property type="project" value="UniProtKB-EC"/>
</dbReference>
<dbReference type="SUPFAM" id="SSF55073">
    <property type="entry name" value="Nucleotide cyclase"/>
    <property type="match status" value="1"/>
</dbReference>
<evidence type="ECO:0000256" key="1">
    <source>
        <dbReference type="ARBA" id="ARBA00001946"/>
    </source>
</evidence>
<dbReference type="InterPro" id="IPR050469">
    <property type="entry name" value="Diguanylate_Cyclase"/>
</dbReference>
<gene>
    <name evidence="7" type="ORF">AX660_15050</name>
</gene>
<dbReference type="EC" id="2.7.7.65" evidence="2"/>
<evidence type="ECO:0000256" key="3">
    <source>
        <dbReference type="ARBA" id="ARBA00034247"/>
    </source>
</evidence>
<evidence type="ECO:0000313" key="7">
    <source>
        <dbReference type="EMBL" id="KXI28709.1"/>
    </source>
</evidence>
<feature type="coiled-coil region" evidence="4">
    <location>
        <begin position="123"/>
        <end position="164"/>
    </location>
</feature>
<dbReference type="STRING" id="1799789.AX660_15050"/>
<dbReference type="NCBIfam" id="TIGR00254">
    <property type="entry name" value="GGDEF"/>
    <property type="match status" value="1"/>
</dbReference>
<dbReference type="Proteomes" id="UP000070299">
    <property type="component" value="Unassembled WGS sequence"/>
</dbReference>
<feature type="transmembrane region" description="Helical" evidence="5">
    <location>
        <begin position="26"/>
        <end position="47"/>
    </location>
</feature>
<proteinExistence type="predicted"/>
<reference evidence="8" key="1">
    <citation type="submission" date="2016-02" db="EMBL/GenBank/DDBJ databases">
        <authorList>
            <person name="Schultz-Johansen M."/>
            <person name="Glaring M.A."/>
            <person name="Bech P.K."/>
            <person name="Stougaard P."/>
        </authorList>
    </citation>
    <scope>NUCLEOTIDE SEQUENCE [LARGE SCALE GENOMIC DNA]</scope>
    <source>
        <strain evidence="8">S66</strain>
    </source>
</reference>
<evidence type="ECO:0000313" key="8">
    <source>
        <dbReference type="Proteomes" id="UP000070299"/>
    </source>
</evidence>
<sequence length="319" mass="36176">MDFFKEFLNGDFMPHGHCLLWREDLLLLHVGGDALTSIAYLLIPLALLKLVKARTDLHLDWMIMLFAGFIFFCGATHILGIINVWHGYYYIHGLIKTLTGVISIATAILLWRLLPQAIAHPSKQALTDKILQLQQAEQRLANANQTLEQEVAKRTAQLEKMANTDDLTGLLNRREIMRILSLEITRAERHNIPLSILMLDLDEFKQINDTYGHHAGDKLLIACAEQFRLTSRNIDFIGRLGGEEFLILLPDTNYEEAKPLAERCRMAIEKNLVVTDIPKGCTVSIGVVQWSLGMTLQQLINQADELLYKAKSNGRNCVY</sequence>
<dbReference type="FunFam" id="3.30.70.270:FF:000001">
    <property type="entry name" value="Diguanylate cyclase domain protein"/>
    <property type="match status" value="1"/>
</dbReference>
<dbReference type="InterPro" id="IPR058544">
    <property type="entry name" value="ETR1_N"/>
</dbReference>
<keyword evidence="4" id="KW-0175">Coiled coil</keyword>
<dbReference type="SMART" id="SM00267">
    <property type="entry name" value="GGDEF"/>
    <property type="match status" value="1"/>
</dbReference>
<comment type="catalytic activity">
    <reaction evidence="3">
        <text>2 GTP = 3',3'-c-di-GMP + 2 diphosphate</text>
        <dbReference type="Rhea" id="RHEA:24898"/>
        <dbReference type="ChEBI" id="CHEBI:33019"/>
        <dbReference type="ChEBI" id="CHEBI:37565"/>
        <dbReference type="ChEBI" id="CHEBI:58805"/>
        <dbReference type="EC" id="2.7.7.65"/>
    </reaction>
</comment>
<evidence type="ECO:0000259" key="6">
    <source>
        <dbReference type="PROSITE" id="PS50887"/>
    </source>
</evidence>
<dbReference type="AlphaFoldDB" id="A0A136A0C6"/>
<dbReference type="GO" id="GO:0005886">
    <property type="term" value="C:plasma membrane"/>
    <property type="evidence" value="ECO:0007669"/>
    <property type="project" value="TreeGrafter"/>
</dbReference>
<dbReference type="Gene3D" id="3.30.70.270">
    <property type="match status" value="1"/>
</dbReference>
<keyword evidence="5" id="KW-1133">Transmembrane helix</keyword>
<keyword evidence="8" id="KW-1185">Reference proteome</keyword>
<dbReference type="GO" id="GO:0016301">
    <property type="term" value="F:kinase activity"/>
    <property type="evidence" value="ECO:0007669"/>
    <property type="project" value="UniProtKB-KW"/>
</dbReference>
<dbReference type="RefSeq" id="WP_068377885.1">
    <property type="nucleotide sequence ID" value="NZ_LSNE01000006.1"/>
</dbReference>
<comment type="caution">
    <text evidence="7">The sequence shown here is derived from an EMBL/GenBank/DDBJ whole genome shotgun (WGS) entry which is preliminary data.</text>
</comment>
<keyword evidence="5" id="KW-0472">Membrane</keyword>
<accession>A0A136A0C6</accession>